<evidence type="ECO:0000313" key="9">
    <source>
        <dbReference type="Proteomes" id="UP000728032"/>
    </source>
</evidence>
<organism evidence="8">
    <name type="scientific">Oppiella nova</name>
    <dbReference type="NCBI Taxonomy" id="334625"/>
    <lineage>
        <taxon>Eukaryota</taxon>
        <taxon>Metazoa</taxon>
        <taxon>Ecdysozoa</taxon>
        <taxon>Arthropoda</taxon>
        <taxon>Chelicerata</taxon>
        <taxon>Arachnida</taxon>
        <taxon>Acari</taxon>
        <taxon>Acariformes</taxon>
        <taxon>Sarcoptiformes</taxon>
        <taxon>Oribatida</taxon>
        <taxon>Brachypylina</taxon>
        <taxon>Oppioidea</taxon>
        <taxon>Oppiidae</taxon>
        <taxon>Oppiella</taxon>
    </lineage>
</organism>
<reference evidence="8" key="1">
    <citation type="submission" date="2020-11" db="EMBL/GenBank/DDBJ databases">
        <authorList>
            <person name="Tran Van P."/>
        </authorList>
    </citation>
    <scope>NUCLEOTIDE SEQUENCE</scope>
</reference>
<gene>
    <name evidence="8" type="ORF">ONB1V03_LOCUS7196</name>
</gene>
<dbReference type="PANTHER" id="PTHR46716">
    <property type="entry name" value="MITOGEN-ACTIVATED PROTEIN KINASE KINASE KINASE 7"/>
    <property type="match status" value="1"/>
</dbReference>
<dbReference type="SMART" id="SM00220">
    <property type="entry name" value="S_TKc"/>
    <property type="match status" value="1"/>
</dbReference>
<keyword evidence="4" id="KW-0547">Nucleotide-binding</keyword>
<dbReference type="Proteomes" id="UP000728032">
    <property type="component" value="Unassembled WGS sequence"/>
</dbReference>
<sequence>MASVSKSNNTHITEKIDTSEVRLQERIDKGSFGTVHKAIWRNRKVAVKLIDKDRENYFDIEEAQLSKLNHKNIVRLLATGRDKENLWLVMELAEDVVHNLQVSYSVSQALQWLHQCARGVVYLHDMKPVPVLHRDLKSPNLLLFNGRTILKICGLVHGSTSRI</sequence>
<dbReference type="OrthoDB" id="6414404at2759"/>
<dbReference type="Gene3D" id="1.10.510.10">
    <property type="entry name" value="Transferase(Phosphotransferase) domain 1"/>
    <property type="match status" value="1"/>
</dbReference>
<dbReference type="PROSITE" id="PS00108">
    <property type="entry name" value="PROTEIN_KINASE_ST"/>
    <property type="match status" value="1"/>
</dbReference>
<dbReference type="InterPro" id="IPR011009">
    <property type="entry name" value="Kinase-like_dom_sf"/>
</dbReference>
<evidence type="ECO:0000256" key="3">
    <source>
        <dbReference type="ARBA" id="ARBA00022679"/>
    </source>
</evidence>
<evidence type="ECO:0000256" key="5">
    <source>
        <dbReference type="ARBA" id="ARBA00022777"/>
    </source>
</evidence>
<comment type="similarity">
    <text evidence="1">Belongs to the protein kinase superfamily. STE Ser/Thr protein kinase family. MAP kinase kinase kinase subfamily.</text>
</comment>
<keyword evidence="5" id="KW-0418">Kinase</keyword>
<dbReference type="AlphaFoldDB" id="A0A7R9LX02"/>
<keyword evidence="6" id="KW-0067">ATP-binding</keyword>
<dbReference type="PROSITE" id="PS50011">
    <property type="entry name" value="PROTEIN_KINASE_DOM"/>
    <property type="match status" value="1"/>
</dbReference>
<dbReference type="EMBL" id="CAJPVJ010003548">
    <property type="protein sequence ID" value="CAG2167699.1"/>
    <property type="molecule type" value="Genomic_DNA"/>
</dbReference>
<evidence type="ECO:0000256" key="2">
    <source>
        <dbReference type="ARBA" id="ARBA00022527"/>
    </source>
</evidence>
<keyword evidence="2" id="KW-0723">Serine/threonine-protein kinase</keyword>
<dbReference type="Pfam" id="PF00069">
    <property type="entry name" value="Pkinase"/>
    <property type="match status" value="1"/>
</dbReference>
<evidence type="ECO:0000256" key="6">
    <source>
        <dbReference type="ARBA" id="ARBA00022840"/>
    </source>
</evidence>
<keyword evidence="9" id="KW-1185">Reference proteome</keyword>
<evidence type="ECO:0000313" key="8">
    <source>
        <dbReference type="EMBL" id="CAD7649264.1"/>
    </source>
</evidence>
<dbReference type="InterPro" id="IPR000719">
    <property type="entry name" value="Prot_kinase_dom"/>
</dbReference>
<dbReference type="GO" id="GO:0007254">
    <property type="term" value="P:JNK cascade"/>
    <property type="evidence" value="ECO:0007669"/>
    <property type="project" value="TreeGrafter"/>
</dbReference>
<dbReference type="Gene3D" id="3.30.200.20">
    <property type="entry name" value="Phosphorylase Kinase, domain 1"/>
    <property type="match status" value="1"/>
</dbReference>
<dbReference type="SUPFAM" id="SSF56112">
    <property type="entry name" value="Protein kinase-like (PK-like)"/>
    <property type="match status" value="1"/>
</dbReference>
<dbReference type="GO" id="GO:0006955">
    <property type="term" value="P:immune response"/>
    <property type="evidence" value="ECO:0007669"/>
    <property type="project" value="TreeGrafter"/>
</dbReference>
<dbReference type="InterPro" id="IPR008271">
    <property type="entry name" value="Ser/Thr_kinase_AS"/>
</dbReference>
<keyword evidence="3" id="KW-0808">Transferase</keyword>
<dbReference type="GO" id="GO:0019899">
    <property type="term" value="F:enzyme binding"/>
    <property type="evidence" value="ECO:0007669"/>
    <property type="project" value="UniProtKB-ARBA"/>
</dbReference>
<evidence type="ECO:0000256" key="4">
    <source>
        <dbReference type="ARBA" id="ARBA00022741"/>
    </source>
</evidence>
<protein>
    <recommendedName>
        <fullName evidence="7">Protein kinase domain-containing protein</fullName>
    </recommendedName>
</protein>
<dbReference type="GO" id="GO:0005524">
    <property type="term" value="F:ATP binding"/>
    <property type="evidence" value="ECO:0007669"/>
    <property type="project" value="UniProtKB-KW"/>
</dbReference>
<evidence type="ECO:0000259" key="7">
    <source>
        <dbReference type="PROSITE" id="PS50011"/>
    </source>
</evidence>
<proteinExistence type="inferred from homology"/>
<dbReference type="PANTHER" id="PTHR46716:SF1">
    <property type="entry name" value="MITOGEN-ACTIVATED PROTEIN KINASE KINASE KINASE 7"/>
    <property type="match status" value="1"/>
</dbReference>
<accession>A0A7R9LX02</accession>
<dbReference type="EMBL" id="OC918373">
    <property type="protein sequence ID" value="CAD7649264.1"/>
    <property type="molecule type" value="Genomic_DNA"/>
</dbReference>
<dbReference type="GO" id="GO:0004709">
    <property type="term" value="F:MAP kinase kinase kinase activity"/>
    <property type="evidence" value="ECO:0007669"/>
    <property type="project" value="TreeGrafter"/>
</dbReference>
<evidence type="ECO:0000256" key="1">
    <source>
        <dbReference type="ARBA" id="ARBA00006529"/>
    </source>
</evidence>
<feature type="domain" description="Protein kinase" evidence="7">
    <location>
        <begin position="21"/>
        <end position="163"/>
    </location>
</feature>
<name>A0A7R9LX02_9ACAR</name>
<dbReference type="GO" id="GO:0043123">
    <property type="term" value="P:positive regulation of canonical NF-kappaB signal transduction"/>
    <property type="evidence" value="ECO:0007669"/>
    <property type="project" value="TreeGrafter"/>
</dbReference>